<evidence type="ECO:0000313" key="2">
    <source>
        <dbReference type="EMBL" id="KAF0889457.1"/>
    </source>
</evidence>
<organism evidence="2 3">
    <name type="scientific">Oryza meyeriana var. granulata</name>
    <dbReference type="NCBI Taxonomy" id="110450"/>
    <lineage>
        <taxon>Eukaryota</taxon>
        <taxon>Viridiplantae</taxon>
        <taxon>Streptophyta</taxon>
        <taxon>Embryophyta</taxon>
        <taxon>Tracheophyta</taxon>
        <taxon>Spermatophyta</taxon>
        <taxon>Magnoliopsida</taxon>
        <taxon>Liliopsida</taxon>
        <taxon>Poales</taxon>
        <taxon>Poaceae</taxon>
        <taxon>BOP clade</taxon>
        <taxon>Oryzoideae</taxon>
        <taxon>Oryzeae</taxon>
        <taxon>Oryzinae</taxon>
        <taxon>Oryza</taxon>
        <taxon>Oryza meyeriana</taxon>
    </lineage>
</organism>
<proteinExistence type="predicted"/>
<dbReference type="Proteomes" id="UP000479710">
    <property type="component" value="Unassembled WGS sequence"/>
</dbReference>
<reference evidence="2 3" key="1">
    <citation type="submission" date="2019-11" db="EMBL/GenBank/DDBJ databases">
        <title>Whole genome sequence of Oryza granulata.</title>
        <authorList>
            <person name="Li W."/>
        </authorList>
    </citation>
    <scope>NUCLEOTIDE SEQUENCE [LARGE SCALE GENOMIC DNA]</scope>
    <source>
        <strain evidence="3">cv. Menghai</strain>
        <tissue evidence="2">Leaf</tissue>
    </source>
</reference>
<dbReference type="OrthoDB" id="10548857at2759"/>
<accession>A0A6G1BNW9</accession>
<sequence length="74" mass="7676">MEGDQAVQDGGGPSVQAPLLPAPGAAQGRLCRTKCYKKPLSPGSLKMIIELVHKGGCKNVRLKAAKKAVTIVPP</sequence>
<protein>
    <submittedName>
        <fullName evidence="2">Uncharacterized protein</fullName>
    </submittedName>
</protein>
<keyword evidence="3" id="KW-1185">Reference proteome</keyword>
<gene>
    <name evidence="2" type="ORF">E2562_024519</name>
</gene>
<comment type="caution">
    <text evidence="2">The sequence shown here is derived from an EMBL/GenBank/DDBJ whole genome shotgun (WGS) entry which is preliminary data.</text>
</comment>
<feature type="region of interest" description="Disordered" evidence="1">
    <location>
        <begin position="1"/>
        <end position="22"/>
    </location>
</feature>
<dbReference type="AlphaFoldDB" id="A0A6G1BNW9"/>
<name>A0A6G1BNW9_9ORYZ</name>
<evidence type="ECO:0000313" key="3">
    <source>
        <dbReference type="Proteomes" id="UP000479710"/>
    </source>
</evidence>
<dbReference type="EMBL" id="SPHZ02000012">
    <property type="protein sequence ID" value="KAF0889457.1"/>
    <property type="molecule type" value="Genomic_DNA"/>
</dbReference>
<evidence type="ECO:0000256" key="1">
    <source>
        <dbReference type="SAM" id="MobiDB-lite"/>
    </source>
</evidence>